<dbReference type="Proteomes" id="UP000011081">
    <property type="component" value="Unassembled WGS sequence"/>
</dbReference>
<evidence type="ECO:0000313" key="3">
    <source>
        <dbReference type="EMBL" id="ELA47261.1"/>
    </source>
</evidence>
<evidence type="ECO:0000256" key="2">
    <source>
        <dbReference type="SAM" id="SignalP"/>
    </source>
</evidence>
<dbReference type="VEuPathDB" id="MicrosporidiaDB:VCUG_01257"/>
<feature type="compositionally biased region" description="Polar residues" evidence="1">
    <location>
        <begin position="118"/>
        <end position="163"/>
    </location>
</feature>
<gene>
    <name evidence="3" type="ORF">VCUG_01257</name>
</gene>
<name>L2GUB0_VAVCU</name>
<evidence type="ECO:0000313" key="4">
    <source>
        <dbReference type="Proteomes" id="UP000011081"/>
    </source>
</evidence>
<dbReference type="EMBL" id="GL877421">
    <property type="protein sequence ID" value="ELA47261.1"/>
    <property type="molecule type" value="Genomic_DNA"/>
</dbReference>
<feature type="compositionally biased region" description="Polar residues" evidence="1">
    <location>
        <begin position="31"/>
        <end position="44"/>
    </location>
</feature>
<feature type="compositionally biased region" description="Basic and acidic residues" evidence="1">
    <location>
        <begin position="205"/>
        <end position="217"/>
    </location>
</feature>
<dbReference type="GeneID" id="19879137"/>
<keyword evidence="4" id="KW-1185">Reference proteome</keyword>
<feature type="signal peptide" evidence="2">
    <location>
        <begin position="1"/>
        <end position="25"/>
    </location>
</feature>
<protein>
    <submittedName>
        <fullName evidence="3">Uncharacterized protein</fullName>
    </submittedName>
</protein>
<feature type="non-terminal residue" evidence="3">
    <location>
        <position position="217"/>
    </location>
</feature>
<feature type="region of interest" description="Disordered" evidence="1">
    <location>
        <begin position="24"/>
        <end position="44"/>
    </location>
</feature>
<evidence type="ECO:0000256" key="1">
    <source>
        <dbReference type="SAM" id="MobiDB-lite"/>
    </source>
</evidence>
<feature type="chain" id="PRO_5003960030" evidence="2">
    <location>
        <begin position="26"/>
        <end position="217"/>
    </location>
</feature>
<sequence>MIISRFTYSLLFIVTTCLIAATGGSDDREANSPTNRSVNDNPLINGQESLENLLEYHNIAPEKREAMITIMSDIAESEGDTLASVEKLKKEPSFKSLRELWASLTLNLLTSNGGGASTSANVSHPRNSSGQNDEDSGTSQHSTQNTQDLSTQSENAGTTNEQNQFDERTPSNKPGRYNVQQKTTTKMIEITKYTRKTTTRAQLGPREDDRVEVRSEN</sequence>
<organism evidence="3 4">
    <name type="scientific">Vavraia culicis (isolate floridensis)</name>
    <name type="common">Microsporidian parasite</name>
    <dbReference type="NCBI Taxonomy" id="948595"/>
    <lineage>
        <taxon>Eukaryota</taxon>
        <taxon>Fungi</taxon>
        <taxon>Fungi incertae sedis</taxon>
        <taxon>Microsporidia</taxon>
        <taxon>Pleistophoridae</taxon>
        <taxon>Vavraia</taxon>
    </lineage>
</organism>
<feature type="region of interest" description="Disordered" evidence="1">
    <location>
        <begin position="115"/>
        <end position="217"/>
    </location>
</feature>
<dbReference type="AlphaFoldDB" id="L2GUB0"/>
<dbReference type="InParanoid" id="L2GUB0"/>
<proteinExistence type="predicted"/>
<keyword evidence="2" id="KW-0732">Signal</keyword>
<dbReference type="RefSeq" id="XP_008074276.1">
    <property type="nucleotide sequence ID" value="XM_008076085.1"/>
</dbReference>
<reference evidence="4" key="1">
    <citation type="submission" date="2011-03" db="EMBL/GenBank/DDBJ databases">
        <title>The genome sequence of Vavraia culicis strain floridensis.</title>
        <authorList>
            <consortium name="The Broad Institute Genome Sequencing Platform"/>
            <person name="Cuomo C."/>
            <person name="Becnel J."/>
            <person name="Sanscrainte N."/>
            <person name="Young S.K."/>
            <person name="Zeng Q."/>
            <person name="Gargeya S."/>
            <person name="Fitzgerald M."/>
            <person name="Haas B."/>
            <person name="Abouelleil A."/>
            <person name="Alvarado L."/>
            <person name="Arachchi H.M."/>
            <person name="Berlin A."/>
            <person name="Chapman S.B."/>
            <person name="Gearin G."/>
            <person name="Goldberg J."/>
            <person name="Griggs A."/>
            <person name="Gujja S."/>
            <person name="Hansen M."/>
            <person name="Heiman D."/>
            <person name="Howarth C."/>
            <person name="Larimer J."/>
            <person name="Lui A."/>
            <person name="MacDonald P.J.P."/>
            <person name="McCowen C."/>
            <person name="Montmayeur A."/>
            <person name="Murphy C."/>
            <person name="Neiman D."/>
            <person name="Pearson M."/>
            <person name="Priest M."/>
            <person name="Roberts A."/>
            <person name="Saif S."/>
            <person name="Shea T."/>
            <person name="Sisk P."/>
            <person name="Stolte C."/>
            <person name="Sykes S."/>
            <person name="Wortman J."/>
            <person name="Nusbaum C."/>
            <person name="Birren B."/>
        </authorList>
    </citation>
    <scope>NUCLEOTIDE SEQUENCE [LARGE SCALE GENOMIC DNA]</scope>
    <source>
        <strain evidence="4">floridensis</strain>
    </source>
</reference>
<accession>L2GUB0</accession>
<dbReference type="HOGENOM" id="CLU_1274980_0_0_1"/>